<feature type="compositionally biased region" description="Basic and acidic residues" evidence="1">
    <location>
        <begin position="22"/>
        <end position="34"/>
    </location>
</feature>
<accession>A0A3Q0KLQ8</accession>
<evidence type="ECO:0000259" key="2">
    <source>
        <dbReference type="PROSITE" id="PS01179"/>
    </source>
</evidence>
<protein>
    <submittedName>
        <fullName evidence="4">PID domain-containing protein</fullName>
    </submittedName>
</protein>
<dbReference type="InterPro" id="IPR006020">
    <property type="entry name" value="PTB/PI_dom"/>
</dbReference>
<proteinExistence type="predicted"/>
<feature type="compositionally biased region" description="Polar residues" evidence="1">
    <location>
        <begin position="207"/>
        <end position="228"/>
    </location>
</feature>
<evidence type="ECO:0000256" key="1">
    <source>
        <dbReference type="SAM" id="MobiDB-lite"/>
    </source>
</evidence>
<evidence type="ECO:0000313" key="3">
    <source>
        <dbReference type="Proteomes" id="UP000008854"/>
    </source>
</evidence>
<feature type="region of interest" description="Disordered" evidence="1">
    <location>
        <begin position="1"/>
        <end position="34"/>
    </location>
</feature>
<dbReference type="STRING" id="6183.A0A3Q0KLQ8"/>
<dbReference type="Gene3D" id="2.30.29.30">
    <property type="entry name" value="Pleckstrin-homology domain (PH domain)/Phosphotyrosine-binding domain (PTB)"/>
    <property type="match status" value="1"/>
</dbReference>
<dbReference type="Proteomes" id="UP000008854">
    <property type="component" value="Unassembled WGS sequence"/>
</dbReference>
<feature type="region of interest" description="Disordered" evidence="1">
    <location>
        <begin position="207"/>
        <end position="231"/>
    </location>
</feature>
<dbReference type="PROSITE" id="PS01179">
    <property type="entry name" value="PID"/>
    <property type="match status" value="1"/>
</dbReference>
<dbReference type="AlphaFoldDB" id="A0A3Q0KLQ8"/>
<organism evidence="3 4">
    <name type="scientific">Schistosoma mansoni</name>
    <name type="common">Blood fluke</name>
    <dbReference type="NCBI Taxonomy" id="6183"/>
    <lineage>
        <taxon>Eukaryota</taxon>
        <taxon>Metazoa</taxon>
        <taxon>Spiralia</taxon>
        <taxon>Lophotrochozoa</taxon>
        <taxon>Platyhelminthes</taxon>
        <taxon>Trematoda</taxon>
        <taxon>Digenea</taxon>
        <taxon>Strigeidida</taxon>
        <taxon>Schistosomatoidea</taxon>
        <taxon>Schistosomatidae</taxon>
        <taxon>Schistosoma</taxon>
    </lineage>
</organism>
<keyword evidence="3" id="KW-1185">Reference proteome</keyword>
<dbReference type="InterPro" id="IPR011993">
    <property type="entry name" value="PH-like_dom_sf"/>
</dbReference>
<dbReference type="InParanoid" id="A0A3Q0KLQ8"/>
<reference evidence="3" key="1">
    <citation type="journal article" date="2012" name="PLoS Negl. Trop. Dis.">
        <title>A systematically improved high quality genome and transcriptome of the human blood fluke Schistosoma mansoni.</title>
        <authorList>
            <person name="Protasio A.V."/>
            <person name="Tsai I.J."/>
            <person name="Babbage A."/>
            <person name="Nichol S."/>
            <person name="Hunt M."/>
            <person name="Aslett M.A."/>
            <person name="De Silva N."/>
            <person name="Velarde G.S."/>
            <person name="Anderson T.J."/>
            <person name="Clark R.C."/>
            <person name="Davidson C."/>
            <person name="Dillon G.P."/>
            <person name="Holroyd N.E."/>
            <person name="LoVerde P.T."/>
            <person name="Lloyd C."/>
            <person name="McQuillan J."/>
            <person name="Oliveira G."/>
            <person name="Otto T.D."/>
            <person name="Parker-Manuel S.J."/>
            <person name="Quail M.A."/>
            <person name="Wilson R.A."/>
            <person name="Zerlotini A."/>
            <person name="Dunne D.W."/>
            <person name="Berriman M."/>
        </authorList>
    </citation>
    <scope>NUCLEOTIDE SEQUENCE [LARGE SCALE GENOMIC DNA]</scope>
    <source>
        <strain evidence="3">Puerto Rican</strain>
    </source>
</reference>
<feature type="domain" description="PID" evidence="2">
    <location>
        <begin position="44"/>
        <end position="162"/>
    </location>
</feature>
<name>A0A3Q0KLQ8_SCHMA</name>
<dbReference type="SUPFAM" id="SSF50729">
    <property type="entry name" value="PH domain-like"/>
    <property type="match status" value="1"/>
</dbReference>
<evidence type="ECO:0000313" key="4">
    <source>
        <dbReference type="WBParaSite" id="Smp_130580.1"/>
    </source>
</evidence>
<sequence length="398" mass="45649">MTQEHERMNPLDIDEIEVSSDTSEKEDKESKTHGSLEKFVPQIYRAKFFGNTSVSEPRGDFICERSLGLLKTQLLTSKLHKKRIRILIDTSGISVISSRNSTVHHVHKFENITFIWIDPCDLQSCGIIVKQTLIGDNVHQFYGYKLYQNTQKLIGVLKHIYSNLELLPPNEDILSKSENSTDTKIFDTTEENNPDLIQLIDISDNTVSSNQNSTDNGNIQKQYTSNGHNVPCNKDGEKNWITFDDHFEYQGTNWANSTPTNLMSQNLPNQSFGNNDLHFFSQMNMNNKISKHNSSPFMEMTKGTTQNTSYLKSYSTTANIWSNIPPTIQTFQTKVFPMDDQFCNWTTKQQIQTESNNVYTNNKNVTNNPFYNLPVNDTHLNVKQTSPLDTIFDIKLFN</sequence>
<dbReference type="WBParaSite" id="Smp_130580.1">
    <property type="protein sequence ID" value="Smp_130580.1"/>
    <property type="gene ID" value="Smp_130580"/>
</dbReference>
<reference evidence="4" key="2">
    <citation type="submission" date="2018-12" db="UniProtKB">
        <authorList>
            <consortium name="WormBaseParasite"/>
        </authorList>
    </citation>
    <scope>IDENTIFICATION</scope>
    <source>
        <strain evidence="4">Puerto Rican</strain>
    </source>
</reference>